<dbReference type="EMBL" id="AXCR01000010">
    <property type="protein sequence ID" value="KJR82434.1"/>
    <property type="molecule type" value="Genomic_DNA"/>
</dbReference>
<protein>
    <submittedName>
        <fullName evidence="2">Uncharacterized protein</fullName>
    </submittedName>
</protein>
<reference evidence="2 3" key="1">
    <citation type="journal article" date="2014" name="BMC Genomics">
        <title>Comparative genomics of the major fungal agents of human and animal Sporotrichosis: Sporothrix schenckii and Sporothrix brasiliensis.</title>
        <authorList>
            <person name="Teixeira M.M."/>
            <person name="de Almeida L.G."/>
            <person name="Kubitschek-Barreira P."/>
            <person name="Alves F.L."/>
            <person name="Kioshima E.S."/>
            <person name="Abadio A.K."/>
            <person name="Fernandes L."/>
            <person name="Derengowski L.S."/>
            <person name="Ferreira K.S."/>
            <person name="Souza R.C."/>
            <person name="Ruiz J.C."/>
            <person name="de Andrade N.C."/>
            <person name="Paes H.C."/>
            <person name="Nicola A.M."/>
            <person name="Albuquerque P."/>
            <person name="Gerber A.L."/>
            <person name="Martins V.P."/>
            <person name="Peconick L.D."/>
            <person name="Neto A.V."/>
            <person name="Chaucanez C.B."/>
            <person name="Silva P.A."/>
            <person name="Cunha O.L."/>
            <person name="de Oliveira F.F."/>
            <person name="dos Santos T.C."/>
            <person name="Barros A.L."/>
            <person name="Soares M.A."/>
            <person name="de Oliveira L.M."/>
            <person name="Marini M.M."/>
            <person name="Villalobos-Duno H."/>
            <person name="Cunha M.M."/>
            <person name="de Hoog S."/>
            <person name="da Silveira J.F."/>
            <person name="Henrissat B."/>
            <person name="Nino-Vega G.A."/>
            <person name="Cisalpino P.S."/>
            <person name="Mora-Montes H.M."/>
            <person name="Almeida S.R."/>
            <person name="Stajich J.E."/>
            <person name="Lopes-Bezerra L.M."/>
            <person name="Vasconcelos A.T."/>
            <person name="Felipe M.S."/>
        </authorList>
    </citation>
    <scope>NUCLEOTIDE SEQUENCE [LARGE SCALE GENOMIC DNA]</scope>
    <source>
        <strain evidence="2 3">1099-18</strain>
    </source>
</reference>
<evidence type="ECO:0000256" key="1">
    <source>
        <dbReference type="SAM" id="MobiDB-lite"/>
    </source>
</evidence>
<feature type="region of interest" description="Disordered" evidence="1">
    <location>
        <begin position="194"/>
        <end position="252"/>
    </location>
</feature>
<feature type="compositionally biased region" description="Low complexity" evidence="1">
    <location>
        <begin position="212"/>
        <end position="222"/>
    </location>
</feature>
<evidence type="ECO:0000313" key="2">
    <source>
        <dbReference type="EMBL" id="KJR82434.1"/>
    </source>
</evidence>
<feature type="region of interest" description="Disordered" evidence="1">
    <location>
        <begin position="375"/>
        <end position="395"/>
    </location>
</feature>
<feature type="compositionally biased region" description="Pro residues" evidence="1">
    <location>
        <begin position="223"/>
        <end position="245"/>
    </location>
</feature>
<organism evidence="2 3">
    <name type="scientific">Sporothrix schenckii 1099-18</name>
    <dbReference type="NCBI Taxonomy" id="1397361"/>
    <lineage>
        <taxon>Eukaryota</taxon>
        <taxon>Fungi</taxon>
        <taxon>Dikarya</taxon>
        <taxon>Ascomycota</taxon>
        <taxon>Pezizomycotina</taxon>
        <taxon>Sordariomycetes</taxon>
        <taxon>Sordariomycetidae</taxon>
        <taxon>Ophiostomatales</taxon>
        <taxon>Ophiostomataceae</taxon>
        <taxon>Sporothrix</taxon>
    </lineage>
</organism>
<reference evidence="2 3" key="2">
    <citation type="journal article" date="2015" name="Eukaryot. Cell">
        <title>Asexual propagation of a virulent clone complex in a human and feline outbreak of sporotrichosis.</title>
        <authorList>
            <person name="Teixeira Mde M."/>
            <person name="Rodrigues A.M."/>
            <person name="Tsui C.K."/>
            <person name="de Almeida L.G."/>
            <person name="Van Diepeningen A.D."/>
            <person name="van den Ende B.G."/>
            <person name="Fernandes G.F."/>
            <person name="Kano R."/>
            <person name="Hamelin R.C."/>
            <person name="Lopes-Bezerra L.M."/>
            <person name="Vasconcelos A.T."/>
            <person name="de Hoog S."/>
            <person name="de Camargo Z.P."/>
            <person name="Felipe M.S."/>
        </authorList>
    </citation>
    <scope>NUCLEOTIDE SEQUENCE [LARGE SCALE GENOMIC DNA]</scope>
    <source>
        <strain evidence="2 3">1099-18</strain>
    </source>
</reference>
<sequence length="641" mass="65740">MDAIEPMPGGGGRLNPELGGLAAADDAPVTGGGDREKPDEVAAAGELHALPLFILPLPLPAPQLIPLVVAGGDVVVGSDGVMADHADALLTAVLPAEVVVGFMGRAGSAVENCVDEGVMAAKLLRSGVTVRNAGCCCGFGAGGACAVVGVGVGVDHENAGAAEAAADAVARGVVLRLPPRFGDSRLALAAGVASQPPSIKASPPRPPPPVLPLTSRSKSSSTSPPPPPPPPLPPPTSKAEPPIPAPNDENSSMRAAFPFKEEWAAAASAPDSSCSLRTCSSSTRDDSVLISFINAWNCFRFKSGPRLMVHSTGKSSNATKSASTMPPTTRKTFSASIITAGSLVLMPLISGTIFSCMVYLSSAVDVDVPRLDSLLLSPSRPSPPPSSVLSGEPPHRMTNACRPRILIARLLVLLKMAATTGNSSCLIVLKSSTGSMAGTLRSAASTTAGVGESSAVATMGKTSSLNSLPVVLSVMITSRSSTTMRLASRDGSRSCGVFLWLAVAAAAPGTKKCSLRHGSTRSEKTRLADGSSSTILNTFCKICGASSRSFISSSRAGSTFFSMTDLGNDGSTLLSPRINDDFSPCVLAGKASRNRMVDTRMLSKYSLVWNSFAVRRCAGRRAIRRGSTCTASSRGSGRDDR</sequence>
<accession>A0A0F2M034</accession>
<name>A0A0F2M034_SPOSC</name>
<dbReference type="AlphaFoldDB" id="A0A0F2M034"/>
<dbReference type="KEGG" id="ssck:SPSK_03186"/>
<dbReference type="GeneID" id="27665304"/>
<proteinExistence type="predicted"/>
<dbReference type="RefSeq" id="XP_016585110.1">
    <property type="nucleotide sequence ID" value="XM_016730027.1"/>
</dbReference>
<feature type="region of interest" description="Disordered" evidence="1">
    <location>
        <begin position="1"/>
        <end position="38"/>
    </location>
</feature>
<comment type="caution">
    <text evidence="2">The sequence shown here is derived from an EMBL/GenBank/DDBJ whole genome shotgun (WGS) entry which is preliminary data.</text>
</comment>
<dbReference type="OrthoDB" id="10436817at2759"/>
<evidence type="ECO:0000313" key="3">
    <source>
        <dbReference type="Proteomes" id="UP000033710"/>
    </source>
</evidence>
<dbReference type="VEuPathDB" id="FungiDB:SPSK_03186"/>
<gene>
    <name evidence="2" type="ORF">SPSK_03186</name>
</gene>
<dbReference type="Proteomes" id="UP000033710">
    <property type="component" value="Unassembled WGS sequence"/>
</dbReference>